<dbReference type="SUPFAM" id="SSF52540">
    <property type="entry name" value="P-loop containing nucleoside triphosphate hydrolases"/>
    <property type="match status" value="1"/>
</dbReference>
<feature type="domain" description="TrmE-type G" evidence="7">
    <location>
        <begin position="264"/>
        <end position="428"/>
    </location>
</feature>
<dbReference type="SUPFAM" id="SSF116878">
    <property type="entry name" value="TrmE connector domain"/>
    <property type="match status" value="1"/>
</dbReference>
<comment type="caution">
    <text evidence="8">The sequence shown here is derived from an EMBL/GenBank/DDBJ whole genome shotgun (WGS) entry which is preliminary data.</text>
</comment>
<dbReference type="PANTHER" id="PTHR42714:SF2">
    <property type="entry name" value="TRNA MODIFICATION GTPASE GTPBP3, MITOCHONDRIAL"/>
    <property type="match status" value="1"/>
</dbReference>
<evidence type="ECO:0000256" key="4">
    <source>
        <dbReference type="ARBA" id="ARBA00022741"/>
    </source>
</evidence>
<dbReference type="PROSITE" id="PS51709">
    <property type="entry name" value="G_TRME"/>
    <property type="match status" value="1"/>
</dbReference>
<comment type="similarity">
    <text evidence="2 6">Belongs to the TRAFAC class TrmE-Era-EngA-EngB-Septin-like GTPase superfamily. TrmE GTPase family.</text>
</comment>
<evidence type="ECO:0000256" key="3">
    <source>
        <dbReference type="ARBA" id="ARBA00022694"/>
    </source>
</evidence>
<dbReference type="InterPro" id="IPR027417">
    <property type="entry name" value="P-loop_NTPase"/>
</dbReference>
<dbReference type="CDD" id="cd04164">
    <property type="entry name" value="trmE"/>
    <property type="match status" value="1"/>
</dbReference>
<protein>
    <recommendedName>
        <fullName evidence="7">TrmE-type G domain-containing protein</fullName>
    </recommendedName>
</protein>
<dbReference type="InterPro" id="IPR004520">
    <property type="entry name" value="GTPase_MnmE"/>
</dbReference>
<dbReference type="GO" id="GO:0002098">
    <property type="term" value="P:tRNA wobble uridine modification"/>
    <property type="evidence" value="ECO:0007669"/>
    <property type="project" value="TreeGrafter"/>
</dbReference>
<organism evidence="8 9">
    <name type="scientific">Pythium insidiosum</name>
    <name type="common">Pythiosis disease agent</name>
    <dbReference type="NCBI Taxonomy" id="114742"/>
    <lineage>
        <taxon>Eukaryota</taxon>
        <taxon>Sar</taxon>
        <taxon>Stramenopiles</taxon>
        <taxon>Oomycota</taxon>
        <taxon>Peronosporomycetes</taxon>
        <taxon>Pythiales</taxon>
        <taxon>Pythiaceae</taxon>
        <taxon>Pythium</taxon>
    </lineage>
</organism>
<dbReference type="NCBIfam" id="NF003661">
    <property type="entry name" value="PRK05291.1-3"/>
    <property type="match status" value="1"/>
</dbReference>
<dbReference type="InterPro" id="IPR031168">
    <property type="entry name" value="G_TrmE"/>
</dbReference>
<evidence type="ECO:0000313" key="8">
    <source>
        <dbReference type="EMBL" id="KAJ0401159.1"/>
    </source>
</evidence>
<evidence type="ECO:0000256" key="1">
    <source>
        <dbReference type="ARBA" id="ARBA00004173"/>
    </source>
</evidence>
<dbReference type="InterPro" id="IPR005225">
    <property type="entry name" value="Small_GTP-bd"/>
</dbReference>
<evidence type="ECO:0000256" key="5">
    <source>
        <dbReference type="ARBA" id="ARBA00023134"/>
    </source>
</evidence>
<sequence>MQLARRVVPSLHAASAPLKRRSGVQQTWSYPLMGRSLGFAFSTTRESDTIYALSSAEGKAGVAVIRISGDQAATCLQTLTQRNRLPAPRRATFGTLFHPETNEKLDEALALFFPTPRSFTGEDVVELHVHGSPAVVSGVLEALHHIPRCRAADPGEFTERAFDNNKLDLMQVEGLADLLSAETEAQRAQALRQLSGDVGEVYEQWRDELVRCLAHAEAMIDFGDDEDDVTDASYMAAVNRVRALADSIRTHLADGRRGEILRNGVQVAILGPPNAGKSSLLNILARRPAAIVSSIAGTTRDIVQVPLNIAGFPVIVSDTAGLRETEDVIEREGVLRAHQAASEADVRVLMIDIENASSMFDNEYAQYLSGDTLVVLNKVDQYADQDVKISEVVREFEARGLDITPHVISCVKSSGIDALIDQLAHAVKTRLQSSSSSATSGAIITRERHRQHLTECLSSLDQFLEYPEQSEIAAEDLRRAVTSIGRILGRIDVEDVLDVLFSDFCIGK</sequence>
<dbReference type="InterPro" id="IPR025867">
    <property type="entry name" value="MnmE_helical"/>
</dbReference>
<dbReference type="Proteomes" id="UP001209570">
    <property type="component" value="Unassembled WGS sequence"/>
</dbReference>
<evidence type="ECO:0000313" key="9">
    <source>
        <dbReference type="Proteomes" id="UP001209570"/>
    </source>
</evidence>
<dbReference type="CDD" id="cd14858">
    <property type="entry name" value="TrmE_N"/>
    <property type="match status" value="1"/>
</dbReference>
<dbReference type="AlphaFoldDB" id="A0AAD5LKH4"/>
<dbReference type="NCBIfam" id="TIGR00450">
    <property type="entry name" value="mnmE_trmE_thdF"/>
    <property type="match status" value="1"/>
</dbReference>
<keyword evidence="4 6" id="KW-0547">Nucleotide-binding</keyword>
<keyword evidence="9" id="KW-1185">Reference proteome</keyword>
<dbReference type="PANTHER" id="PTHR42714">
    <property type="entry name" value="TRNA MODIFICATION GTPASE GTPBP3"/>
    <property type="match status" value="1"/>
</dbReference>
<gene>
    <name evidence="8" type="ORF">P43SY_004366</name>
</gene>
<dbReference type="Gene3D" id="3.40.50.300">
    <property type="entry name" value="P-loop containing nucleotide triphosphate hydrolases"/>
    <property type="match status" value="1"/>
</dbReference>
<comment type="subcellular location">
    <subcellularLocation>
        <location evidence="1">Mitochondrion</location>
    </subcellularLocation>
</comment>
<accession>A0AAD5LKH4</accession>
<dbReference type="EMBL" id="JAKCXM010000135">
    <property type="protein sequence ID" value="KAJ0401159.1"/>
    <property type="molecule type" value="Genomic_DNA"/>
</dbReference>
<keyword evidence="5 6" id="KW-0342">GTP-binding</keyword>
<name>A0AAD5LKH4_PYTIN</name>
<dbReference type="GO" id="GO:0005525">
    <property type="term" value="F:GTP binding"/>
    <property type="evidence" value="ECO:0007669"/>
    <property type="project" value="UniProtKB-KW"/>
</dbReference>
<dbReference type="NCBIfam" id="TIGR00231">
    <property type="entry name" value="small_GTP"/>
    <property type="match status" value="1"/>
</dbReference>
<dbReference type="InterPro" id="IPR006073">
    <property type="entry name" value="GTP-bd"/>
</dbReference>
<dbReference type="Pfam" id="PF10396">
    <property type="entry name" value="TrmE_N"/>
    <property type="match status" value="1"/>
</dbReference>
<evidence type="ECO:0000259" key="7">
    <source>
        <dbReference type="PROSITE" id="PS51709"/>
    </source>
</evidence>
<reference evidence="8" key="1">
    <citation type="submission" date="2021-12" db="EMBL/GenBank/DDBJ databases">
        <title>Prjna785345.</title>
        <authorList>
            <person name="Rujirawat T."/>
            <person name="Krajaejun T."/>
        </authorList>
    </citation>
    <scope>NUCLEOTIDE SEQUENCE</scope>
    <source>
        <strain evidence="8">Pi057C3</strain>
    </source>
</reference>
<dbReference type="HAMAP" id="MF_00379">
    <property type="entry name" value="GTPase_MnmE"/>
    <property type="match status" value="1"/>
</dbReference>
<dbReference type="FunFam" id="3.30.1360.120:FF:000007">
    <property type="entry name" value="tRNA modification GTPase GTPBP3, mitochondrial"/>
    <property type="match status" value="1"/>
</dbReference>
<dbReference type="Gene3D" id="3.30.1360.120">
    <property type="entry name" value="Probable tRNA modification gtpase trme, domain 1"/>
    <property type="match status" value="1"/>
</dbReference>
<dbReference type="InterPro" id="IPR018948">
    <property type="entry name" value="GTP-bd_TrmE_N"/>
</dbReference>
<dbReference type="Pfam" id="PF01926">
    <property type="entry name" value="MMR_HSR1"/>
    <property type="match status" value="1"/>
</dbReference>
<dbReference type="InterPro" id="IPR027266">
    <property type="entry name" value="TrmE/GcvT-like"/>
</dbReference>
<dbReference type="GO" id="GO:0030488">
    <property type="term" value="P:tRNA methylation"/>
    <property type="evidence" value="ECO:0007669"/>
    <property type="project" value="TreeGrafter"/>
</dbReference>
<dbReference type="InterPro" id="IPR027368">
    <property type="entry name" value="MnmE_dom2"/>
</dbReference>
<dbReference type="Pfam" id="PF12631">
    <property type="entry name" value="MnmE_helical"/>
    <property type="match status" value="1"/>
</dbReference>
<keyword evidence="3 6" id="KW-0819">tRNA processing</keyword>
<dbReference type="GO" id="GO:0003924">
    <property type="term" value="F:GTPase activity"/>
    <property type="evidence" value="ECO:0007669"/>
    <property type="project" value="InterPro"/>
</dbReference>
<evidence type="ECO:0000256" key="2">
    <source>
        <dbReference type="ARBA" id="ARBA00011043"/>
    </source>
</evidence>
<evidence type="ECO:0000256" key="6">
    <source>
        <dbReference type="RuleBase" id="RU003313"/>
    </source>
</evidence>
<proteinExistence type="inferred from homology"/>
<dbReference type="GO" id="GO:0005739">
    <property type="term" value="C:mitochondrion"/>
    <property type="evidence" value="ECO:0007669"/>
    <property type="project" value="UniProtKB-SubCell"/>
</dbReference>
<dbReference type="Gene3D" id="1.20.120.430">
    <property type="entry name" value="tRNA modification GTPase MnmE domain 2"/>
    <property type="match status" value="1"/>
</dbReference>